<feature type="transmembrane region" description="Helical" evidence="1">
    <location>
        <begin position="26"/>
        <end position="45"/>
    </location>
</feature>
<sequence>MSYIIFLIGILLQALPDWSDLNEVLLWFVAGGSSIAVAVLFSFLAENFVFWQNLRKNVKLILSLLFSIGIGAGAYYALSLPDVITVIQPYYALLVTMILAWLGSQVAYMKAKASGYAQRTVDEACKK</sequence>
<dbReference type="EMBL" id="LAZR01011537">
    <property type="protein sequence ID" value="KKM61177.1"/>
    <property type="molecule type" value="Genomic_DNA"/>
</dbReference>
<comment type="caution">
    <text evidence="2">The sequence shown here is derived from an EMBL/GenBank/DDBJ whole genome shotgun (WGS) entry which is preliminary data.</text>
</comment>
<accession>A0A0F9LVT4</accession>
<evidence type="ECO:0000313" key="2">
    <source>
        <dbReference type="EMBL" id="KKM61177.1"/>
    </source>
</evidence>
<proteinExistence type="predicted"/>
<name>A0A0F9LVT4_9ZZZZ</name>
<keyword evidence="1" id="KW-1133">Transmembrane helix</keyword>
<feature type="transmembrane region" description="Helical" evidence="1">
    <location>
        <begin position="90"/>
        <end position="109"/>
    </location>
</feature>
<dbReference type="AlphaFoldDB" id="A0A0F9LVT4"/>
<evidence type="ECO:0000256" key="1">
    <source>
        <dbReference type="SAM" id="Phobius"/>
    </source>
</evidence>
<protein>
    <submittedName>
        <fullName evidence="2">Uncharacterized protein</fullName>
    </submittedName>
</protein>
<reference evidence="2" key="1">
    <citation type="journal article" date="2015" name="Nature">
        <title>Complex archaea that bridge the gap between prokaryotes and eukaryotes.</title>
        <authorList>
            <person name="Spang A."/>
            <person name="Saw J.H."/>
            <person name="Jorgensen S.L."/>
            <person name="Zaremba-Niedzwiedzka K."/>
            <person name="Martijn J."/>
            <person name="Lind A.E."/>
            <person name="van Eijk R."/>
            <person name="Schleper C."/>
            <person name="Guy L."/>
            <person name="Ettema T.J."/>
        </authorList>
    </citation>
    <scope>NUCLEOTIDE SEQUENCE</scope>
</reference>
<gene>
    <name evidence="2" type="ORF">LCGC14_1534380</name>
</gene>
<feature type="transmembrane region" description="Helical" evidence="1">
    <location>
        <begin position="57"/>
        <end position="78"/>
    </location>
</feature>
<organism evidence="2">
    <name type="scientific">marine sediment metagenome</name>
    <dbReference type="NCBI Taxonomy" id="412755"/>
    <lineage>
        <taxon>unclassified sequences</taxon>
        <taxon>metagenomes</taxon>
        <taxon>ecological metagenomes</taxon>
    </lineage>
</organism>
<keyword evidence="1" id="KW-0812">Transmembrane</keyword>
<keyword evidence="1" id="KW-0472">Membrane</keyword>